<feature type="region of interest" description="Disordered" evidence="1">
    <location>
        <begin position="79"/>
        <end position="98"/>
    </location>
</feature>
<comment type="caution">
    <text evidence="2">The sequence shown here is derived from an EMBL/GenBank/DDBJ whole genome shotgun (WGS) entry which is preliminary data.</text>
</comment>
<reference evidence="2 3" key="1">
    <citation type="submission" date="2016-05" db="EMBL/GenBank/DDBJ databases">
        <title>Genomic Taxonomy of the Vibrionaceae.</title>
        <authorList>
            <person name="Gomez-Gil B."/>
            <person name="Enciso-Ibarra J."/>
        </authorList>
    </citation>
    <scope>NUCLEOTIDE SEQUENCE [LARGE SCALE GENOMIC DNA]</scope>
    <source>
        <strain evidence="2 3">CAIM 1920</strain>
    </source>
</reference>
<gene>
    <name evidence="2" type="ORF">A8L45_17980</name>
</gene>
<dbReference type="RefSeq" id="WP_068904747.1">
    <property type="nucleotide sequence ID" value="NZ_JBHUIF010000003.1"/>
</dbReference>
<dbReference type="AlphaFoldDB" id="A0A1C3ED27"/>
<feature type="compositionally biased region" description="Basic and acidic residues" evidence="1">
    <location>
        <begin position="79"/>
        <end position="90"/>
    </location>
</feature>
<accession>A0A1C3ED27</accession>
<dbReference type="Proteomes" id="UP000094936">
    <property type="component" value="Unassembled WGS sequence"/>
</dbReference>
<name>A0A1C3ED27_9GAMM</name>
<dbReference type="STRING" id="1080227.A8L45_17980"/>
<sequence>MIKSIDRATTKSAYKSKSFKKTDNSATNSDAKIKTKKRPKRHNVNSEALATKVKQNEKTFRSKIPKDIESNQVLLKTLQEKPFTKSEEGKAPGTGDDTRIQLYSTEASTNGRERGLFSRFLGKIDGFLGFDKSPERRARKVVPQGWTRRLSGAVQIKGDPNVKNQKHYEVDGVKGEITHKSPREGAGRTTYHKDDVYDALMFSHIAYEDNVTKATKKHLGDRNLDLVEFDGLPSTYSYKNGVYTLDSKSKHGTLDGQASVWHDKDTGKLHVSFRGTEGNKFAKDPLALLKDIKTDANMLFSLSGIPTDDFLPLMDEVNKYAKEQNLDVVVSGHSLGGWYVNNIAELADERYKGGPLDDATYVGFSSPYFARNANVLNVGLDDDPIYGAASPSSYHTFGEPKAHREGPHVGRFFFGDYTPAAHLKLWPSHERGVIREVVDQLFR</sequence>
<evidence type="ECO:0000313" key="3">
    <source>
        <dbReference type="Proteomes" id="UP000094936"/>
    </source>
</evidence>
<proteinExistence type="predicted"/>
<dbReference type="Gene3D" id="3.40.50.1820">
    <property type="entry name" value="alpha/beta hydrolase"/>
    <property type="match status" value="1"/>
</dbReference>
<protein>
    <submittedName>
        <fullName evidence="2">Uncharacterized protein</fullName>
    </submittedName>
</protein>
<organism evidence="2 3">
    <name type="scientific">Veronia pacifica</name>
    <dbReference type="NCBI Taxonomy" id="1080227"/>
    <lineage>
        <taxon>Bacteria</taxon>
        <taxon>Pseudomonadati</taxon>
        <taxon>Pseudomonadota</taxon>
        <taxon>Gammaproteobacteria</taxon>
        <taxon>Vibrionales</taxon>
        <taxon>Vibrionaceae</taxon>
        <taxon>Veronia</taxon>
    </lineage>
</organism>
<dbReference type="EMBL" id="LYBM01000040">
    <property type="protein sequence ID" value="ODA31143.1"/>
    <property type="molecule type" value="Genomic_DNA"/>
</dbReference>
<dbReference type="SUPFAM" id="SSF53474">
    <property type="entry name" value="alpha/beta-Hydrolases"/>
    <property type="match status" value="1"/>
</dbReference>
<evidence type="ECO:0000256" key="1">
    <source>
        <dbReference type="SAM" id="MobiDB-lite"/>
    </source>
</evidence>
<dbReference type="OrthoDB" id="7010652at2"/>
<feature type="compositionally biased region" description="Basic residues" evidence="1">
    <location>
        <begin position="34"/>
        <end position="43"/>
    </location>
</feature>
<keyword evidence="3" id="KW-1185">Reference proteome</keyword>
<evidence type="ECO:0000313" key="2">
    <source>
        <dbReference type="EMBL" id="ODA31143.1"/>
    </source>
</evidence>
<feature type="region of interest" description="Disordered" evidence="1">
    <location>
        <begin position="1"/>
        <end position="53"/>
    </location>
</feature>
<dbReference type="InterPro" id="IPR029058">
    <property type="entry name" value="AB_hydrolase_fold"/>
</dbReference>